<name>A0A8X6MDN2_NEPPI</name>
<comment type="caution">
    <text evidence="1">The sequence shown here is derived from an EMBL/GenBank/DDBJ whole genome shotgun (WGS) entry which is preliminary data.</text>
</comment>
<keyword evidence="2" id="KW-1185">Reference proteome</keyword>
<proteinExistence type="predicted"/>
<dbReference type="AlphaFoldDB" id="A0A8X6MDN2"/>
<reference evidence="1" key="1">
    <citation type="submission" date="2020-08" db="EMBL/GenBank/DDBJ databases">
        <title>Multicomponent nature underlies the extraordinary mechanical properties of spider dragline silk.</title>
        <authorList>
            <person name="Kono N."/>
            <person name="Nakamura H."/>
            <person name="Mori M."/>
            <person name="Yoshida Y."/>
            <person name="Ohtoshi R."/>
            <person name="Malay A.D."/>
            <person name="Moran D.A.P."/>
            <person name="Tomita M."/>
            <person name="Numata K."/>
            <person name="Arakawa K."/>
        </authorList>
    </citation>
    <scope>NUCLEOTIDE SEQUENCE</scope>
</reference>
<gene>
    <name evidence="1" type="ORF">NPIL_240321</name>
</gene>
<sequence>MQHIQLSLSQRLDIKTKTAKWAVQAIILLKRDRDKQSFSIALDLTYHPEPTSRSVLSAELTSPSNLRRVDFADEPPSCCIGPGRFPHWRDINSLPYSLRAASSWNGRILVSNHSRGIL</sequence>
<dbReference type="Proteomes" id="UP000887013">
    <property type="component" value="Unassembled WGS sequence"/>
</dbReference>
<evidence type="ECO:0000313" key="2">
    <source>
        <dbReference type="Proteomes" id="UP000887013"/>
    </source>
</evidence>
<organism evidence="1 2">
    <name type="scientific">Nephila pilipes</name>
    <name type="common">Giant wood spider</name>
    <name type="synonym">Nephila maculata</name>
    <dbReference type="NCBI Taxonomy" id="299642"/>
    <lineage>
        <taxon>Eukaryota</taxon>
        <taxon>Metazoa</taxon>
        <taxon>Ecdysozoa</taxon>
        <taxon>Arthropoda</taxon>
        <taxon>Chelicerata</taxon>
        <taxon>Arachnida</taxon>
        <taxon>Araneae</taxon>
        <taxon>Araneomorphae</taxon>
        <taxon>Entelegynae</taxon>
        <taxon>Araneoidea</taxon>
        <taxon>Nephilidae</taxon>
        <taxon>Nephila</taxon>
    </lineage>
</organism>
<dbReference type="EMBL" id="BMAW01091307">
    <property type="protein sequence ID" value="GFS49023.1"/>
    <property type="molecule type" value="Genomic_DNA"/>
</dbReference>
<protein>
    <submittedName>
        <fullName evidence="1">Uncharacterized protein</fullName>
    </submittedName>
</protein>
<evidence type="ECO:0000313" key="1">
    <source>
        <dbReference type="EMBL" id="GFS49023.1"/>
    </source>
</evidence>
<accession>A0A8X6MDN2</accession>